<feature type="region of interest" description="Disordered" evidence="1">
    <location>
        <begin position="1"/>
        <end position="47"/>
    </location>
</feature>
<evidence type="ECO:0000256" key="1">
    <source>
        <dbReference type="SAM" id="MobiDB-lite"/>
    </source>
</evidence>
<evidence type="ECO:0000256" key="2">
    <source>
        <dbReference type="SAM" id="Phobius"/>
    </source>
</evidence>
<dbReference type="PATRIC" id="fig|595434.4.peg.5457"/>
<proteinExistence type="predicted"/>
<keyword evidence="4" id="KW-1185">Reference proteome</keyword>
<gene>
    <name evidence="3" type="ORF">RISK_005747</name>
</gene>
<keyword evidence="2" id="KW-1133">Transmembrane helix</keyword>
<comment type="caution">
    <text evidence="3">The sequence shown here is derived from an EMBL/GenBank/DDBJ whole genome shotgun (WGS) entry which is preliminary data.</text>
</comment>
<dbReference type="RefSeq" id="WP_047816651.1">
    <property type="nucleotide sequence ID" value="NZ_LECT01000044.1"/>
</dbReference>
<keyword evidence="2" id="KW-0472">Membrane</keyword>
<sequence length="332" mass="36529">MASSDQNVIDEPQIDEKTTSTSNDGASQGAGSVSSGGMSEIQKQRLEERERLRTSKFDVVTSLFMSLILFIGAFVVMLFIVWLTMRMPERVKSFPPIEENAAGRADNAEGFERDFEPPGAEEVEELMEPTLQDTIEAVTDAVSSVAGALDTMNTSATASTAGTGKGDSRPPGPEGEGEDIIPRFERWQLNFSAKGLKPYASQLDYYKIELGSIGGSVQGVDYASDLAGKPKSRHVDDSEAEKRLYFMWTTPSPLMQFDRTLLTQAGINVNGRQMLKFIPEQLENELAHIELEYAREKGHPSVVSIAKTVFQSTASGSGYQFEVVEQRYRKGK</sequence>
<dbReference type="AlphaFoldDB" id="A0A0J1B8A0"/>
<feature type="transmembrane region" description="Helical" evidence="2">
    <location>
        <begin position="59"/>
        <end position="83"/>
    </location>
</feature>
<feature type="compositionally biased region" description="Low complexity" evidence="1">
    <location>
        <begin position="25"/>
        <end position="39"/>
    </location>
</feature>
<keyword evidence="2 3" id="KW-0812">Transmembrane</keyword>
<evidence type="ECO:0000313" key="4">
    <source>
        <dbReference type="Proteomes" id="UP000036367"/>
    </source>
</evidence>
<name>A0A0J1B8A0_RHOIS</name>
<dbReference type="OrthoDB" id="264874at2"/>
<evidence type="ECO:0000313" key="3">
    <source>
        <dbReference type="EMBL" id="KLU02681.1"/>
    </source>
</evidence>
<feature type="region of interest" description="Disordered" evidence="1">
    <location>
        <begin position="153"/>
        <end position="179"/>
    </location>
</feature>
<accession>A0A0J1B8A0</accession>
<reference evidence="3" key="1">
    <citation type="submission" date="2015-05" db="EMBL/GenBank/DDBJ databases">
        <title>Permanent draft genome of Rhodopirellula islandicus K833.</title>
        <authorList>
            <person name="Kizina J."/>
            <person name="Richter M."/>
            <person name="Glockner F.O."/>
            <person name="Harder J."/>
        </authorList>
    </citation>
    <scope>NUCLEOTIDE SEQUENCE [LARGE SCALE GENOMIC DNA]</scope>
    <source>
        <strain evidence="3">K833</strain>
    </source>
</reference>
<protein>
    <submittedName>
        <fullName evidence="3">Transmembrane protein</fullName>
    </submittedName>
</protein>
<dbReference type="STRING" id="595434.RISK_005747"/>
<organism evidence="3 4">
    <name type="scientific">Rhodopirellula islandica</name>
    <dbReference type="NCBI Taxonomy" id="595434"/>
    <lineage>
        <taxon>Bacteria</taxon>
        <taxon>Pseudomonadati</taxon>
        <taxon>Planctomycetota</taxon>
        <taxon>Planctomycetia</taxon>
        <taxon>Pirellulales</taxon>
        <taxon>Pirellulaceae</taxon>
        <taxon>Rhodopirellula</taxon>
    </lineage>
</organism>
<dbReference type="Proteomes" id="UP000036367">
    <property type="component" value="Unassembled WGS sequence"/>
</dbReference>
<dbReference type="EMBL" id="LECT01000044">
    <property type="protein sequence ID" value="KLU02681.1"/>
    <property type="molecule type" value="Genomic_DNA"/>
</dbReference>